<evidence type="ECO:0000259" key="2">
    <source>
        <dbReference type="Pfam" id="PF07853"/>
    </source>
</evidence>
<dbReference type="KEGG" id="cmah:C1I91_02225"/>
<keyword evidence="1" id="KW-0472">Membrane</keyword>
<name>A0A3R5WZN6_9CLOT</name>
<proteinExistence type="predicted"/>
<accession>A0A3R5WZN6</accession>
<keyword evidence="4" id="KW-1185">Reference proteome</keyword>
<feature type="transmembrane region" description="Helical" evidence="1">
    <location>
        <begin position="68"/>
        <end position="88"/>
    </location>
</feature>
<organism evidence="3 4">
    <name type="scientific">Clostridium manihotivorum</name>
    <dbReference type="NCBI Taxonomy" id="2320868"/>
    <lineage>
        <taxon>Bacteria</taxon>
        <taxon>Bacillati</taxon>
        <taxon>Bacillota</taxon>
        <taxon>Clostridia</taxon>
        <taxon>Eubacteriales</taxon>
        <taxon>Clostridiaceae</taxon>
        <taxon>Clostridium</taxon>
    </lineage>
</organism>
<feature type="transmembrane region" description="Helical" evidence="1">
    <location>
        <begin position="148"/>
        <end position="169"/>
    </location>
</feature>
<protein>
    <recommendedName>
        <fullName evidence="2">DUF1648 domain-containing protein</fullName>
    </recommendedName>
</protein>
<dbReference type="InterPro" id="IPR012867">
    <property type="entry name" value="DUF1648"/>
</dbReference>
<feature type="transmembrane region" description="Helical" evidence="1">
    <location>
        <begin position="28"/>
        <end position="48"/>
    </location>
</feature>
<sequence>MKKMKESFGNGSNKRPILKIPHSNLERVLEILAIASIIIQIAMLTAYWSRIPQRIVTHIGIDGRPDRWGGRGELLVLPIISVVLYVLFTTLSKFPHIFNYIVDINEENAKYQYSNARTLMTAIKSEMLMFFTVFQYNSLMDALNRKSYFGQSALPIFIITIFATLIYFIRKSLKKNEPNKG</sequence>
<dbReference type="EMBL" id="CP025746">
    <property type="protein sequence ID" value="QAA30576.1"/>
    <property type="molecule type" value="Genomic_DNA"/>
</dbReference>
<dbReference type="Proteomes" id="UP000286268">
    <property type="component" value="Chromosome"/>
</dbReference>
<dbReference type="Pfam" id="PF07853">
    <property type="entry name" value="DUF1648"/>
    <property type="match status" value="1"/>
</dbReference>
<evidence type="ECO:0000256" key="1">
    <source>
        <dbReference type="SAM" id="Phobius"/>
    </source>
</evidence>
<dbReference type="OrthoDB" id="9808690at2"/>
<feature type="domain" description="DUF1648" evidence="2">
    <location>
        <begin position="37"/>
        <end position="81"/>
    </location>
</feature>
<keyword evidence="1" id="KW-1133">Transmembrane helix</keyword>
<evidence type="ECO:0000313" key="4">
    <source>
        <dbReference type="Proteomes" id="UP000286268"/>
    </source>
</evidence>
<keyword evidence="1" id="KW-0812">Transmembrane</keyword>
<gene>
    <name evidence="3" type="ORF">C1I91_02225</name>
</gene>
<dbReference type="AlphaFoldDB" id="A0A3R5WZN6"/>
<evidence type="ECO:0000313" key="3">
    <source>
        <dbReference type="EMBL" id="QAA30576.1"/>
    </source>
</evidence>
<reference evidence="3 4" key="1">
    <citation type="submission" date="2018-01" db="EMBL/GenBank/DDBJ databases">
        <title>Genome Sequencing and Assembly of Anaerobacter polyendosporus strain CT4.</title>
        <authorList>
            <person name="Tachaapaikoon C."/>
            <person name="Sutheeworapong S."/>
            <person name="Jenjaroenpun P."/>
            <person name="Wongsurawat T."/>
            <person name="Nookeaw I."/>
            <person name="Cheawchanlertfa P."/>
            <person name="Kosugi A."/>
            <person name="Cheevadhanarak S."/>
            <person name="Ratanakhanokchai K."/>
        </authorList>
    </citation>
    <scope>NUCLEOTIDE SEQUENCE [LARGE SCALE GENOMIC DNA]</scope>
    <source>
        <strain evidence="3 4">CT4</strain>
    </source>
</reference>